<organism evidence="1 2">
    <name type="scientific">[Mycobacterium] crassicus</name>
    <dbReference type="NCBI Taxonomy" id="2872309"/>
    <lineage>
        <taxon>Bacteria</taxon>
        <taxon>Bacillati</taxon>
        <taxon>Actinomycetota</taxon>
        <taxon>Actinomycetes</taxon>
        <taxon>Mycobacteriales</taxon>
        <taxon>Mycobacteriaceae</taxon>
        <taxon>Mycolicibacter</taxon>
    </lineage>
</organism>
<gene>
    <name evidence="1" type="ORF">K6T79_09705</name>
</gene>
<accession>A0ABU5XGA5</accession>
<dbReference type="Proteomes" id="UP001299596">
    <property type="component" value="Unassembled WGS sequence"/>
</dbReference>
<comment type="caution">
    <text evidence="1">The sequence shown here is derived from an EMBL/GenBank/DDBJ whole genome shotgun (WGS) entry which is preliminary data.</text>
</comment>
<protein>
    <submittedName>
        <fullName evidence="1">Uncharacterized protein</fullName>
    </submittedName>
</protein>
<evidence type="ECO:0000313" key="1">
    <source>
        <dbReference type="EMBL" id="MEB3021321.1"/>
    </source>
</evidence>
<sequence>MSLVTQVSDLAVATGTAIKATRASVGPLANLTTTAKSDLVAAINELVTTIGSGGHVDADSITDATTIGKALIRAVDAVAARTAIGAGTSNLVLGTTSSTAKAGDYQPSAANITDATSAGRALLTAVDATAQRTALGVRSTADTDAAISAAVAGLVDGAPGALDTLKEFADALGNDANFATTIMTALGNRLRFDAAQSLSGPQQAQGQTNLSVYSRAEIGDPTTDFVSVLTSALA</sequence>
<keyword evidence="2" id="KW-1185">Reference proteome</keyword>
<reference evidence="1 2" key="1">
    <citation type="submission" date="2023-12" db="EMBL/GenBank/DDBJ databases">
        <title>Description of new species of Mycobacterium terrae complex isolated from sewage at the Sao Paulo Zoological Park Foundation in Brazil.</title>
        <authorList>
            <person name="Romagnoli C.L."/>
            <person name="Conceicao E.C."/>
            <person name="Machado E."/>
            <person name="Barreto L.B.P.F."/>
            <person name="Sharma A."/>
            <person name="Silva N.M."/>
            <person name="Marques L.E."/>
            <person name="Juliana M.A."/>
            <person name="Lourenco M.C.S."/>
            <person name="Digiampietri L.A."/>
            <person name="Suffys P.N."/>
            <person name="Viana-Niero C."/>
        </authorList>
    </citation>
    <scope>NUCLEOTIDE SEQUENCE [LARGE SCALE GENOMIC DNA]</scope>
    <source>
        <strain evidence="1 2">MYC098</strain>
    </source>
</reference>
<name>A0ABU5XGA5_9MYCO</name>
<dbReference type="RefSeq" id="WP_225406297.1">
    <property type="nucleotide sequence ID" value="NZ_JAYJJR010000005.1"/>
</dbReference>
<proteinExistence type="predicted"/>
<evidence type="ECO:0000313" key="2">
    <source>
        <dbReference type="Proteomes" id="UP001299596"/>
    </source>
</evidence>
<dbReference type="EMBL" id="JAYJJR010000005">
    <property type="protein sequence ID" value="MEB3021321.1"/>
    <property type="molecule type" value="Genomic_DNA"/>
</dbReference>